<protein>
    <recommendedName>
        <fullName evidence="2">CBU-0592-like domain-containing protein</fullName>
    </recommendedName>
</protein>
<sequence length="91" mass="10111">MSYHWYDFCGNLGVVVMLVAYFLLQAGKVASHDVRYLLLNAGGAVLVLISLCYAFNLSAFVMEACWVLVSVYGLVQVYLRRNEKARAGIGE</sequence>
<accession>A0A411HLW7</accession>
<evidence type="ECO:0000259" key="2">
    <source>
        <dbReference type="Pfam" id="PF26604"/>
    </source>
</evidence>
<keyword evidence="1" id="KW-0472">Membrane</keyword>
<dbReference type="Proteomes" id="UP000291562">
    <property type="component" value="Chromosome"/>
</dbReference>
<gene>
    <name evidence="3" type="ORF">ELE36_14635</name>
</gene>
<dbReference type="EMBL" id="CP035704">
    <property type="protein sequence ID" value="QBB71493.1"/>
    <property type="molecule type" value="Genomic_DNA"/>
</dbReference>
<reference evidence="3 4" key="1">
    <citation type="submission" date="2019-01" db="EMBL/GenBank/DDBJ databases">
        <title>Pseudolysobacter antarctica gen. nov., sp. nov., isolated from Fildes Peninsula, Antarctica.</title>
        <authorList>
            <person name="Wei Z."/>
            <person name="Peng F."/>
        </authorList>
    </citation>
    <scope>NUCLEOTIDE SEQUENCE [LARGE SCALE GENOMIC DNA]</scope>
    <source>
        <strain evidence="3 4">AQ6-296</strain>
    </source>
</reference>
<feature type="transmembrane region" description="Helical" evidence="1">
    <location>
        <begin position="6"/>
        <end position="24"/>
    </location>
</feature>
<dbReference type="Pfam" id="PF26604">
    <property type="entry name" value="CBU_0592"/>
    <property type="match status" value="1"/>
</dbReference>
<dbReference type="NCBIfam" id="NF047864">
    <property type="entry name" value="CBU_0592_membra"/>
    <property type="match status" value="1"/>
</dbReference>
<evidence type="ECO:0000313" key="3">
    <source>
        <dbReference type="EMBL" id="QBB71493.1"/>
    </source>
</evidence>
<dbReference type="OrthoDB" id="5957557at2"/>
<proteinExistence type="predicted"/>
<evidence type="ECO:0000256" key="1">
    <source>
        <dbReference type="SAM" id="Phobius"/>
    </source>
</evidence>
<feature type="transmembrane region" description="Helical" evidence="1">
    <location>
        <begin position="36"/>
        <end position="54"/>
    </location>
</feature>
<evidence type="ECO:0000313" key="4">
    <source>
        <dbReference type="Proteomes" id="UP000291562"/>
    </source>
</evidence>
<dbReference type="AlphaFoldDB" id="A0A411HLW7"/>
<feature type="domain" description="CBU-0592-like" evidence="2">
    <location>
        <begin position="6"/>
        <end position="81"/>
    </location>
</feature>
<dbReference type="KEGG" id="xbc:ELE36_14635"/>
<keyword evidence="1" id="KW-0812">Transmembrane</keyword>
<name>A0A411HLW7_9GAMM</name>
<organism evidence="3 4">
    <name type="scientific">Pseudolysobacter antarcticus</name>
    <dbReference type="NCBI Taxonomy" id="2511995"/>
    <lineage>
        <taxon>Bacteria</taxon>
        <taxon>Pseudomonadati</taxon>
        <taxon>Pseudomonadota</taxon>
        <taxon>Gammaproteobacteria</taxon>
        <taxon>Lysobacterales</taxon>
        <taxon>Rhodanobacteraceae</taxon>
        <taxon>Pseudolysobacter</taxon>
    </lineage>
</organism>
<dbReference type="RefSeq" id="WP_129834547.1">
    <property type="nucleotide sequence ID" value="NZ_CP035704.1"/>
</dbReference>
<dbReference type="InterPro" id="IPR058058">
    <property type="entry name" value="CBU_0592-like"/>
</dbReference>
<feature type="transmembrane region" description="Helical" evidence="1">
    <location>
        <begin position="60"/>
        <end position="79"/>
    </location>
</feature>
<keyword evidence="1" id="KW-1133">Transmembrane helix</keyword>
<keyword evidence="4" id="KW-1185">Reference proteome</keyword>